<evidence type="ECO:0000259" key="1">
    <source>
        <dbReference type="Pfam" id="PF00534"/>
    </source>
</evidence>
<dbReference type="Proteomes" id="UP000029734">
    <property type="component" value="Unassembled WGS sequence"/>
</dbReference>
<dbReference type="eggNOG" id="COG0438">
    <property type="taxonomic scope" value="Bacteria"/>
</dbReference>
<dbReference type="Pfam" id="PF00534">
    <property type="entry name" value="Glycos_transf_1"/>
    <property type="match status" value="1"/>
</dbReference>
<dbReference type="InterPro" id="IPR001296">
    <property type="entry name" value="Glyco_trans_1"/>
</dbReference>
<dbReference type="SUPFAM" id="SSF53756">
    <property type="entry name" value="UDP-Glycosyltransferase/glycogen phosphorylase"/>
    <property type="match status" value="1"/>
</dbReference>
<protein>
    <submittedName>
        <fullName evidence="2">Glycosyl transferase family 1</fullName>
    </submittedName>
</protein>
<keyword evidence="2" id="KW-0808">Transferase</keyword>
<name>A0A098M9V0_9BACL</name>
<reference evidence="2 3" key="2">
    <citation type="submission" date="2014-10" db="EMBL/GenBank/DDBJ databases">
        <title>Comparative genomics of the Paenibacillus odorifer group.</title>
        <authorList>
            <person name="Tsai Y.-C."/>
            <person name="Martin N."/>
            <person name="Korlach J."/>
            <person name="Wiedmann M."/>
        </authorList>
    </citation>
    <scope>NUCLEOTIDE SEQUENCE [LARGE SCALE GENOMIC DNA]</scope>
    <source>
        <strain evidence="2 3">DSM 18334</strain>
    </source>
</reference>
<keyword evidence="3" id="KW-1185">Reference proteome</keyword>
<dbReference type="STRING" id="268407.PWYN_08260"/>
<dbReference type="PANTHER" id="PTHR12526:SF630">
    <property type="entry name" value="GLYCOSYLTRANSFERASE"/>
    <property type="match status" value="1"/>
</dbReference>
<dbReference type="PANTHER" id="PTHR12526">
    <property type="entry name" value="GLYCOSYLTRANSFERASE"/>
    <property type="match status" value="1"/>
</dbReference>
<dbReference type="EMBL" id="JQCR01000002">
    <property type="protein sequence ID" value="KGE19330.1"/>
    <property type="molecule type" value="Genomic_DNA"/>
</dbReference>
<dbReference type="Gene3D" id="3.40.50.2000">
    <property type="entry name" value="Glycogen Phosphorylase B"/>
    <property type="match status" value="2"/>
</dbReference>
<dbReference type="RefSeq" id="WP_036650186.1">
    <property type="nucleotide sequence ID" value="NZ_JQCR01000002.1"/>
</dbReference>
<dbReference type="OrthoDB" id="9813638at2"/>
<comment type="caution">
    <text evidence="2">The sequence shown here is derived from an EMBL/GenBank/DDBJ whole genome shotgun (WGS) entry which is preliminary data.</text>
</comment>
<gene>
    <name evidence="2" type="ORF">PWYN_08260</name>
</gene>
<evidence type="ECO:0000313" key="3">
    <source>
        <dbReference type="Proteomes" id="UP000029734"/>
    </source>
</evidence>
<dbReference type="AlphaFoldDB" id="A0A098M9V0"/>
<organism evidence="2 3">
    <name type="scientific">Paenibacillus wynnii</name>
    <dbReference type="NCBI Taxonomy" id="268407"/>
    <lineage>
        <taxon>Bacteria</taxon>
        <taxon>Bacillati</taxon>
        <taxon>Bacillota</taxon>
        <taxon>Bacilli</taxon>
        <taxon>Bacillales</taxon>
        <taxon>Paenibacillaceae</taxon>
        <taxon>Paenibacillus</taxon>
    </lineage>
</organism>
<feature type="domain" description="Glycosyl transferase family 1" evidence="1">
    <location>
        <begin position="223"/>
        <end position="376"/>
    </location>
</feature>
<reference evidence="2 3" key="1">
    <citation type="submission" date="2014-08" db="EMBL/GenBank/DDBJ databases">
        <authorList>
            <person name="den Bakker H.C."/>
        </authorList>
    </citation>
    <scope>NUCLEOTIDE SEQUENCE [LARGE SCALE GENOMIC DNA]</scope>
    <source>
        <strain evidence="2 3">DSM 18334</strain>
    </source>
</reference>
<proteinExistence type="predicted"/>
<evidence type="ECO:0000313" key="2">
    <source>
        <dbReference type="EMBL" id="KGE19330.1"/>
    </source>
</evidence>
<accession>A0A098M9V0</accession>
<dbReference type="GO" id="GO:0016757">
    <property type="term" value="F:glycosyltransferase activity"/>
    <property type="evidence" value="ECO:0007669"/>
    <property type="project" value="InterPro"/>
</dbReference>
<dbReference type="CDD" id="cd03811">
    <property type="entry name" value="GT4_GT28_WabH-like"/>
    <property type="match status" value="1"/>
</dbReference>
<sequence length="397" mass="45360">MRKKLLFIMPGLSSGGGERSLVNLLSQVDYEMYEVDLFLLNHDGLFMEFIPKHVHLLPLPDKYQQFTLALWKSMSQLLLKGEVGLAYHRFMFALKNRLFRSTALREQYSWKHMSVFFESLAQPYDTVVGFMEKTSIYFSVDKVQANTKVGWIHIDYDQLGMDPNFDVSYFKQLDHIVTVSEECADILKNRFPHQREKISVIHNIVSPKVIRQLAEQSKNETAATKDEEISILSIGRLHTQKAFELAIEACRKLVDKGYPVHWAIIGEGEERQKLSDLIQASGLENHFTLLGLKSNPYPYLKKADLYVQTSRFEGKSIAIDEAKILSKPIVVTRFSTAKDQIEDGVDGLIVDMNAEAVAAGIEKLIQDKALRARITDRLAQSSLGTEEEIHKFYKLLV</sequence>